<protein>
    <recommendedName>
        <fullName evidence="3">DUF2262 domain-containing protein</fullName>
    </recommendedName>
</protein>
<dbReference type="Proteomes" id="UP001574170">
    <property type="component" value="Unassembled WGS sequence"/>
</dbReference>
<evidence type="ECO:0008006" key="3">
    <source>
        <dbReference type="Google" id="ProtNLM"/>
    </source>
</evidence>
<keyword evidence="2" id="KW-1185">Reference proteome</keyword>
<evidence type="ECO:0000313" key="2">
    <source>
        <dbReference type="Proteomes" id="UP001574170"/>
    </source>
</evidence>
<evidence type="ECO:0000313" key="1">
    <source>
        <dbReference type="EMBL" id="MFA9195380.1"/>
    </source>
</evidence>
<proteinExistence type="predicted"/>
<gene>
    <name evidence="1" type="ORF">AAGV33_13280</name>
</gene>
<organism evidence="1 2">
    <name type="scientific">Flavobacterium magnesitis</name>
    <dbReference type="NCBI Taxonomy" id="3138077"/>
    <lineage>
        <taxon>Bacteria</taxon>
        <taxon>Pseudomonadati</taxon>
        <taxon>Bacteroidota</taxon>
        <taxon>Flavobacteriia</taxon>
        <taxon>Flavobacteriales</taxon>
        <taxon>Flavobacteriaceae</taxon>
        <taxon>Flavobacterium</taxon>
    </lineage>
</organism>
<dbReference type="RefSeq" id="WP_373392549.1">
    <property type="nucleotide sequence ID" value="NZ_JBCFQJ010000028.1"/>
</dbReference>
<name>A0ABV4TPR2_9FLAO</name>
<sequence length="183" mass="21298">MTKNEILNKTTWDDYEIGTCFIYVPLFEKEIPFVFFQNHEPTPSITDKMLACVNDILELEKSAIETIKEMLWEECIFSFTVGDYGYEPNDDETHLEAHLKGFEISNKEDAYAKSVVKEIQINEKHDELSSRYAEIMIDSASDNLIAIIVKNGKLIDFDDDGTYLPSFEIDEQYARRNREETLK</sequence>
<accession>A0ABV4TPR2</accession>
<dbReference type="EMBL" id="JBCFQK010000021">
    <property type="protein sequence ID" value="MFA9195380.1"/>
    <property type="molecule type" value="Genomic_DNA"/>
</dbReference>
<comment type="caution">
    <text evidence="1">The sequence shown here is derived from an EMBL/GenBank/DDBJ whole genome shotgun (WGS) entry which is preliminary data.</text>
</comment>
<reference evidence="1 2" key="1">
    <citation type="submission" date="2024-04" db="EMBL/GenBank/DDBJ databases">
        <title>New Clade of Flavobacterium.</title>
        <authorList>
            <person name="Matos L."/>
            <person name="Proenca D.N."/>
            <person name="Fransisco R.M."/>
            <person name="Chung A.P."/>
            <person name="Maccario L."/>
            <person name="Sorensen S.J."/>
            <person name="Morais P.V."/>
        </authorList>
    </citation>
    <scope>NUCLEOTIDE SEQUENCE [LARGE SCALE GENOMIC DNA]</scope>
    <source>
        <strain evidence="1 2">FBOR7N2.3</strain>
    </source>
</reference>